<feature type="region of interest" description="Disordered" evidence="1">
    <location>
        <begin position="1"/>
        <end position="133"/>
    </location>
</feature>
<dbReference type="EnsemblPlants" id="AET1Gv20760400.3">
    <property type="protein sequence ID" value="AET1Gv20760400.3"/>
    <property type="gene ID" value="AET1Gv20760400"/>
</dbReference>
<feature type="compositionally biased region" description="Low complexity" evidence="1">
    <location>
        <begin position="57"/>
        <end position="94"/>
    </location>
</feature>
<dbReference type="Proteomes" id="UP000015105">
    <property type="component" value="Chromosome 1D"/>
</dbReference>
<dbReference type="AlphaFoldDB" id="A0A452ZGJ3"/>
<reference evidence="2" key="3">
    <citation type="journal article" date="2017" name="Nature">
        <title>Genome sequence of the progenitor of the wheat D genome Aegilops tauschii.</title>
        <authorList>
            <person name="Luo M.C."/>
            <person name="Gu Y.Q."/>
            <person name="Puiu D."/>
            <person name="Wang H."/>
            <person name="Twardziok S.O."/>
            <person name="Deal K.R."/>
            <person name="Huo N."/>
            <person name="Zhu T."/>
            <person name="Wang L."/>
            <person name="Wang Y."/>
            <person name="McGuire P.E."/>
            <person name="Liu S."/>
            <person name="Long H."/>
            <person name="Ramasamy R.K."/>
            <person name="Rodriguez J.C."/>
            <person name="Van S.L."/>
            <person name="Yuan L."/>
            <person name="Wang Z."/>
            <person name="Xia Z."/>
            <person name="Xiao L."/>
            <person name="Anderson O.D."/>
            <person name="Ouyang S."/>
            <person name="Liang Y."/>
            <person name="Zimin A.V."/>
            <person name="Pertea G."/>
            <person name="Qi P."/>
            <person name="Bennetzen J.L."/>
            <person name="Dai X."/>
            <person name="Dawson M.W."/>
            <person name="Muller H.G."/>
            <person name="Kugler K."/>
            <person name="Rivarola-Duarte L."/>
            <person name="Spannagl M."/>
            <person name="Mayer K.F.X."/>
            <person name="Lu F.H."/>
            <person name="Bevan M.W."/>
            <person name="Leroy P."/>
            <person name="Li P."/>
            <person name="You F.M."/>
            <person name="Sun Q."/>
            <person name="Liu Z."/>
            <person name="Lyons E."/>
            <person name="Wicker T."/>
            <person name="Salzberg S.L."/>
            <person name="Devos K.M."/>
            <person name="Dvorak J."/>
        </authorList>
    </citation>
    <scope>NUCLEOTIDE SEQUENCE [LARGE SCALE GENOMIC DNA]</scope>
    <source>
        <strain evidence="2">cv. AL8/78</strain>
    </source>
</reference>
<evidence type="ECO:0000313" key="3">
    <source>
        <dbReference type="Proteomes" id="UP000015105"/>
    </source>
</evidence>
<name>A0A452ZGJ3_AEGTS</name>
<reference evidence="2" key="5">
    <citation type="journal article" date="2021" name="G3 (Bethesda)">
        <title>Aegilops tauschii genome assembly Aet v5.0 features greater sequence contiguity and improved annotation.</title>
        <authorList>
            <person name="Wang L."/>
            <person name="Zhu T."/>
            <person name="Rodriguez J.C."/>
            <person name="Deal K.R."/>
            <person name="Dubcovsky J."/>
            <person name="McGuire P.E."/>
            <person name="Lux T."/>
            <person name="Spannagl M."/>
            <person name="Mayer K.F.X."/>
            <person name="Baldrich P."/>
            <person name="Meyers B.C."/>
            <person name="Huo N."/>
            <person name="Gu Y.Q."/>
            <person name="Zhou H."/>
            <person name="Devos K.M."/>
            <person name="Bennetzen J.L."/>
            <person name="Unver T."/>
            <person name="Budak H."/>
            <person name="Gulick P.J."/>
            <person name="Galiba G."/>
            <person name="Kalapos B."/>
            <person name="Nelson D.R."/>
            <person name="Li P."/>
            <person name="You F.M."/>
            <person name="Luo M.C."/>
            <person name="Dvorak J."/>
        </authorList>
    </citation>
    <scope>NUCLEOTIDE SEQUENCE [LARGE SCALE GENOMIC DNA]</scope>
    <source>
        <strain evidence="2">cv. AL8/78</strain>
    </source>
</reference>
<dbReference type="Gramene" id="AET1Gv20760400.3">
    <property type="protein sequence ID" value="AET1Gv20760400.3"/>
    <property type="gene ID" value="AET1Gv20760400"/>
</dbReference>
<organism evidence="2 3">
    <name type="scientific">Aegilops tauschii subsp. strangulata</name>
    <name type="common">Goatgrass</name>
    <dbReference type="NCBI Taxonomy" id="200361"/>
    <lineage>
        <taxon>Eukaryota</taxon>
        <taxon>Viridiplantae</taxon>
        <taxon>Streptophyta</taxon>
        <taxon>Embryophyta</taxon>
        <taxon>Tracheophyta</taxon>
        <taxon>Spermatophyta</taxon>
        <taxon>Magnoliopsida</taxon>
        <taxon>Liliopsida</taxon>
        <taxon>Poales</taxon>
        <taxon>Poaceae</taxon>
        <taxon>BOP clade</taxon>
        <taxon>Pooideae</taxon>
        <taxon>Triticodae</taxon>
        <taxon>Triticeae</taxon>
        <taxon>Triticinae</taxon>
        <taxon>Aegilops</taxon>
    </lineage>
</organism>
<evidence type="ECO:0000313" key="2">
    <source>
        <dbReference type="EnsemblPlants" id="AET1Gv20760400.3"/>
    </source>
</evidence>
<evidence type="ECO:0008006" key="4">
    <source>
        <dbReference type="Google" id="ProtNLM"/>
    </source>
</evidence>
<feature type="compositionally biased region" description="Basic and acidic residues" evidence="1">
    <location>
        <begin position="120"/>
        <end position="133"/>
    </location>
</feature>
<protein>
    <recommendedName>
        <fullName evidence="4">SHSP domain-containing protein</fullName>
    </recommendedName>
</protein>
<sequence>PACLRSPPASQRRCRGERSRSGPTAPRPSGACRCWRTPSRRSSSPPAPTPTPRPCSRRAPCSAPTCSASSSTRPTRSPCGSSSRTCCSPRSAAAPGPPSTGPRTTASTASEPTYQVEGSARWRELPEDADGGRVEAYFDDGAGSLEIKVPKRSSDAHQQA</sequence>
<reference evidence="3" key="2">
    <citation type="journal article" date="2017" name="Nat. Plants">
        <title>The Aegilops tauschii genome reveals multiple impacts of transposons.</title>
        <authorList>
            <person name="Zhao G."/>
            <person name="Zou C."/>
            <person name="Li K."/>
            <person name="Wang K."/>
            <person name="Li T."/>
            <person name="Gao L."/>
            <person name="Zhang X."/>
            <person name="Wang H."/>
            <person name="Yang Z."/>
            <person name="Liu X."/>
            <person name="Jiang W."/>
            <person name="Mao L."/>
            <person name="Kong X."/>
            <person name="Jiao Y."/>
            <person name="Jia J."/>
        </authorList>
    </citation>
    <scope>NUCLEOTIDE SEQUENCE [LARGE SCALE GENOMIC DNA]</scope>
    <source>
        <strain evidence="3">cv. AL8/78</strain>
    </source>
</reference>
<reference evidence="2" key="4">
    <citation type="submission" date="2019-03" db="UniProtKB">
        <authorList>
            <consortium name="EnsemblPlants"/>
        </authorList>
    </citation>
    <scope>IDENTIFICATION</scope>
</reference>
<keyword evidence="3" id="KW-1185">Reference proteome</keyword>
<feature type="compositionally biased region" description="Low complexity" evidence="1">
    <location>
        <begin position="101"/>
        <end position="110"/>
    </location>
</feature>
<accession>A0A452ZGJ3</accession>
<reference evidence="3" key="1">
    <citation type="journal article" date="2014" name="Science">
        <title>Ancient hybridizations among the ancestral genomes of bread wheat.</title>
        <authorList>
            <consortium name="International Wheat Genome Sequencing Consortium,"/>
            <person name="Marcussen T."/>
            <person name="Sandve S.R."/>
            <person name="Heier L."/>
            <person name="Spannagl M."/>
            <person name="Pfeifer M."/>
            <person name="Jakobsen K.S."/>
            <person name="Wulff B.B."/>
            <person name="Steuernagel B."/>
            <person name="Mayer K.F."/>
            <person name="Olsen O.A."/>
        </authorList>
    </citation>
    <scope>NUCLEOTIDE SEQUENCE [LARGE SCALE GENOMIC DNA]</scope>
    <source>
        <strain evidence="3">cv. AL8/78</strain>
    </source>
</reference>
<proteinExistence type="predicted"/>
<evidence type="ECO:0000256" key="1">
    <source>
        <dbReference type="SAM" id="MobiDB-lite"/>
    </source>
</evidence>